<proteinExistence type="predicted"/>
<feature type="region of interest" description="Disordered" evidence="1">
    <location>
        <begin position="295"/>
        <end position="334"/>
    </location>
</feature>
<gene>
    <name evidence="2" type="ORF">BCR34DRAFT_666973</name>
</gene>
<evidence type="ECO:0000313" key="2">
    <source>
        <dbReference type="EMBL" id="ORY04959.1"/>
    </source>
</evidence>
<dbReference type="EMBL" id="MCFA01000130">
    <property type="protein sequence ID" value="ORY04959.1"/>
    <property type="molecule type" value="Genomic_DNA"/>
</dbReference>
<feature type="region of interest" description="Disordered" evidence="1">
    <location>
        <begin position="743"/>
        <end position="829"/>
    </location>
</feature>
<feature type="compositionally biased region" description="Basic and acidic residues" evidence="1">
    <location>
        <begin position="746"/>
        <end position="760"/>
    </location>
</feature>
<accession>A0A1Y1Z3Y7</accession>
<dbReference type="AlphaFoldDB" id="A0A1Y1Z3Y7"/>
<keyword evidence="3" id="KW-1185">Reference proteome</keyword>
<sequence>MLGLYKLFEWVAGCPQKSHTSRRGLDDRRSRPTRREPDVPRSDRLSRDRSRSPDGRSSFRRRRDTSRDRKREGNDRALLVVDENLAVEFVKDQFSREDRAALRRLERERLAELPLLVQWTIQSVTNQNQTRAKNTRIVALPRVEPRPMMLEQTWDRPIVDGVANPLGRKRPGFDDFPPAKILVTYALKVRQNTRHVTARQKKVKTNIARFTLRTPVAKPKVTGNTVTREHVDTASTSEPSLPAFTPSMSIPNRSSLPTTASSISTTAANWTPPNQISVTPPSTTTDPLSAIPTIAKAPDSPPRGDAFVSQDPPRAGQDMSLLVPPPRTSRQPRETCSVVATSLALKPALKSCITPVATASRQKKHVTFAVEDDISGPGDVSTSSTRGSPVPPQQPAGRLEVVPHAQPVTPQCHIQSGLENKETSNGEASSVKNSADIDSTAPEPAHPVEIQQPAQVENISHIAKPVISQGPEMPEPIVQGPDHPQFVGTEDREHCAQMEKVIVSQNVPEDIVQNVEMGEDGPSVFTTDEQVEWNEAQPPKLPAGASIDVTDFGHGGVFRPEIEQQLAPEPPRLDAMDARFHTWSEADQLEYVQIICQIIGLNIDVYLRWFHAFPTMDMWACKDWSMFFATTEDAGIYWNGGCRDLAKAVRHRNMVFEQEESRRQAALYLQAQLEREMNLAQLEQQARFQTPIQEPDFLGPSQQDGFQLFDDLPEEIVQSAQQATPQTPAPPEEEDSLFYAPDPEEEATRQEQGKGAKDEELLGFESEPPNDTPITPPAPRRPRNTSNRCLPSGLTQNAESDTDSDDDVAGPFQSGKRWARAQADKKAVPLTDALNKLGTSKEEQSSEPSIKLKSQLARCLERVKDRKRLDEDKKRNEEERLRKQQLSQPKPEKKTAKASTRPPTLPPPVGISDNLSPPEVAANPELAEDVDAHPPTQQPGFPSVPADFQLVTGRKLQRDTRVLGDSGNRMPVYGFEIDDAIAQFKKTEVGTLAKLRNASHDGKALVEEFMMKNSILQQEYTALNIVALVNQGIYGLRELQKEKTKVPHKDLLGTIWHPSTLGSIYGRIQWFFSKFLRPAEELKAGYDEVLRAIAILNDLLPKMPDNEKAFEQARARHKIGTKYFNQKPQYWRMETGEDGDDIAGVLGNVLSPQEEARRRMLGHR</sequence>
<feature type="compositionally biased region" description="Polar residues" evidence="1">
    <location>
        <begin position="425"/>
        <end position="437"/>
    </location>
</feature>
<feature type="region of interest" description="Disordered" evidence="1">
    <location>
        <begin position="719"/>
        <end position="738"/>
    </location>
</feature>
<feature type="compositionally biased region" description="Basic and acidic residues" evidence="1">
    <location>
        <begin position="860"/>
        <end position="882"/>
    </location>
</feature>
<dbReference type="Proteomes" id="UP000193144">
    <property type="component" value="Unassembled WGS sequence"/>
</dbReference>
<evidence type="ECO:0000256" key="1">
    <source>
        <dbReference type="SAM" id="MobiDB-lite"/>
    </source>
</evidence>
<evidence type="ECO:0000313" key="3">
    <source>
        <dbReference type="Proteomes" id="UP000193144"/>
    </source>
</evidence>
<feature type="compositionally biased region" description="Polar residues" evidence="1">
    <location>
        <begin position="272"/>
        <end position="285"/>
    </location>
</feature>
<feature type="region of interest" description="Disordered" evidence="1">
    <location>
        <begin position="836"/>
        <end position="855"/>
    </location>
</feature>
<feature type="compositionally biased region" description="Basic and acidic residues" evidence="1">
    <location>
        <begin position="23"/>
        <end position="54"/>
    </location>
</feature>
<feature type="region of interest" description="Disordered" evidence="1">
    <location>
        <begin position="228"/>
        <end position="260"/>
    </location>
</feature>
<feature type="region of interest" description="Disordered" evidence="1">
    <location>
        <begin position="368"/>
        <end position="397"/>
    </location>
</feature>
<name>A0A1Y1Z3Y7_9PLEO</name>
<feature type="compositionally biased region" description="Polar residues" evidence="1">
    <location>
        <begin position="786"/>
        <end position="799"/>
    </location>
</feature>
<feature type="region of interest" description="Disordered" evidence="1">
    <location>
        <begin position="17"/>
        <end position="73"/>
    </location>
</feature>
<feature type="region of interest" description="Disordered" evidence="1">
    <location>
        <begin position="266"/>
        <end position="285"/>
    </location>
</feature>
<comment type="caution">
    <text evidence="2">The sequence shown here is derived from an EMBL/GenBank/DDBJ whole genome shotgun (WGS) entry which is preliminary data.</text>
</comment>
<feature type="region of interest" description="Disordered" evidence="1">
    <location>
        <begin position="413"/>
        <end position="445"/>
    </location>
</feature>
<feature type="region of interest" description="Disordered" evidence="1">
    <location>
        <begin position="860"/>
        <end position="920"/>
    </location>
</feature>
<organism evidence="2 3">
    <name type="scientific">Clohesyomyces aquaticus</name>
    <dbReference type="NCBI Taxonomy" id="1231657"/>
    <lineage>
        <taxon>Eukaryota</taxon>
        <taxon>Fungi</taxon>
        <taxon>Dikarya</taxon>
        <taxon>Ascomycota</taxon>
        <taxon>Pezizomycotina</taxon>
        <taxon>Dothideomycetes</taxon>
        <taxon>Pleosporomycetidae</taxon>
        <taxon>Pleosporales</taxon>
        <taxon>Lindgomycetaceae</taxon>
        <taxon>Clohesyomyces</taxon>
    </lineage>
</organism>
<reference evidence="2 3" key="1">
    <citation type="submission" date="2016-07" db="EMBL/GenBank/DDBJ databases">
        <title>Pervasive Adenine N6-methylation of Active Genes in Fungi.</title>
        <authorList>
            <consortium name="DOE Joint Genome Institute"/>
            <person name="Mondo S.J."/>
            <person name="Dannebaum R.O."/>
            <person name="Kuo R.C."/>
            <person name="Labutti K."/>
            <person name="Haridas S."/>
            <person name="Kuo A."/>
            <person name="Salamov A."/>
            <person name="Ahrendt S.R."/>
            <person name="Lipzen A."/>
            <person name="Sullivan W."/>
            <person name="Andreopoulos W.B."/>
            <person name="Clum A."/>
            <person name="Lindquist E."/>
            <person name="Daum C."/>
            <person name="Ramamoorthy G.K."/>
            <person name="Gryganskyi A."/>
            <person name="Culley D."/>
            <person name="Magnuson J.K."/>
            <person name="James T.Y."/>
            <person name="O'Malley M.A."/>
            <person name="Stajich J.E."/>
            <person name="Spatafora J.W."/>
            <person name="Visel A."/>
            <person name="Grigoriev I.V."/>
        </authorList>
    </citation>
    <scope>NUCLEOTIDE SEQUENCE [LARGE SCALE GENOMIC DNA]</scope>
    <source>
        <strain evidence="2 3">CBS 115471</strain>
    </source>
</reference>
<feature type="compositionally biased region" description="Pro residues" evidence="1">
    <location>
        <begin position="770"/>
        <end position="779"/>
    </location>
</feature>
<protein>
    <submittedName>
        <fullName evidence="2">Uncharacterized protein</fullName>
    </submittedName>
</protein>